<keyword evidence="1" id="KW-0449">Lipoprotein</keyword>
<evidence type="ECO:0000313" key="3">
    <source>
        <dbReference type="Proteomes" id="UP000030765"/>
    </source>
</evidence>
<keyword evidence="3" id="KW-1185">Reference proteome</keyword>
<dbReference type="EMBL" id="ATLV01013372">
    <property type="status" value="NOT_ANNOTATED_CDS"/>
    <property type="molecule type" value="Genomic_DNA"/>
</dbReference>
<organism evidence="1">
    <name type="scientific">Anopheles sinensis</name>
    <name type="common">Mosquito</name>
    <dbReference type="NCBI Taxonomy" id="74873"/>
    <lineage>
        <taxon>Eukaryota</taxon>
        <taxon>Metazoa</taxon>
        <taxon>Ecdysozoa</taxon>
        <taxon>Arthropoda</taxon>
        <taxon>Hexapoda</taxon>
        <taxon>Insecta</taxon>
        <taxon>Pterygota</taxon>
        <taxon>Neoptera</taxon>
        <taxon>Endopterygota</taxon>
        <taxon>Diptera</taxon>
        <taxon>Nematocera</taxon>
        <taxon>Culicoidea</taxon>
        <taxon>Culicidae</taxon>
        <taxon>Anophelinae</taxon>
        <taxon>Anopheles</taxon>
    </lineage>
</organism>
<gene>
    <name evidence="1" type="ORF">ZHAS_00004990</name>
</gene>
<dbReference type="EnsemblMetazoa" id="ASIC004990-RA">
    <property type="protein sequence ID" value="ASIC004990-PA"/>
    <property type="gene ID" value="ASIC004990"/>
</dbReference>
<reference evidence="1 3" key="1">
    <citation type="journal article" date="2014" name="BMC Genomics">
        <title>Genome sequence of Anopheles sinensis provides insight into genetics basis of mosquito competence for malaria parasites.</title>
        <authorList>
            <person name="Zhou D."/>
            <person name="Zhang D."/>
            <person name="Ding G."/>
            <person name="Shi L."/>
            <person name="Hou Q."/>
            <person name="Ye Y."/>
            <person name="Xu Y."/>
            <person name="Zhou H."/>
            <person name="Xiong C."/>
            <person name="Li S."/>
            <person name="Yu J."/>
            <person name="Hong S."/>
            <person name="Yu X."/>
            <person name="Zou P."/>
            <person name="Chen C."/>
            <person name="Chang X."/>
            <person name="Wang W."/>
            <person name="Lv Y."/>
            <person name="Sun Y."/>
            <person name="Ma L."/>
            <person name="Shen B."/>
            <person name="Zhu C."/>
        </authorList>
    </citation>
    <scope>NUCLEOTIDE SEQUENCE [LARGE SCALE GENOMIC DNA]</scope>
</reference>
<sequence length="154" mass="16954">MVQATNTKSFASSVARPNWRSFPNEKSVPSSNELFYESSSTSLHNIGIHTFGKGVLRMKPNGIPSRLDTNHHPYDLYDRAPATESDVDRHELVPSAGRKLPTVCLPQAGGSFWKIRSDSGDDSSPSDELARPITSWTSAPIRFGDHSLCCCCRC</sequence>
<dbReference type="EMBL" id="KE524854">
    <property type="protein sequence ID" value="KFB37822.1"/>
    <property type="molecule type" value="Genomic_DNA"/>
</dbReference>
<proteinExistence type="predicted"/>
<dbReference type="Proteomes" id="UP000030765">
    <property type="component" value="Unassembled WGS sequence"/>
</dbReference>
<reference evidence="2" key="2">
    <citation type="submission" date="2020-05" db="UniProtKB">
        <authorList>
            <consortium name="EnsemblMetazoa"/>
        </authorList>
    </citation>
    <scope>IDENTIFICATION</scope>
</reference>
<dbReference type="VEuPathDB" id="VectorBase:ASIC004990"/>
<accession>A0A084VIM8</accession>
<evidence type="ECO:0000313" key="1">
    <source>
        <dbReference type="EMBL" id="KFB37822.1"/>
    </source>
</evidence>
<dbReference type="AlphaFoldDB" id="A0A084VIM8"/>
<name>A0A084VIM8_ANOSI</name>
<protein>
    <submittedName>
        <fullName evidence="1 2">Putative lipoprotein</fullName>
    </submittedName>
</protein>
<evidence type="ECO:0000313" key="2">
    <source>
        <dbReference type="EnsemblMetazoa" id="ASIC004990-PA"/>
    </source>
</evidence>